<dbReference type="eggNOG" id="COG3077">
    <property type="taxonomic scope" value="Bacteria"/>
</dbReference>
<dbReference type="GO" id="GO:0006351">
    <property type="term" value="P:DNA-templated transcription"/>
    <property type="evidence" value="ECO:0007669"/>
    <property type="project" value="TreeGrafter"/>
</dbReference>
<accession>A0A086ZWH3</accession>
<organism evidence="3 4">
    <name type="scientific">Bifidobacterium callitrichos DSM 23973</name>
    <dbReference type="NCBI Taxonomy" id="1437609"/>
    <lineage>
        <taxon>Bacteria</taxon>
        <taxon>Bacillati</taxon>
        <taxon>Actinomycetota</taxon>
        <taxon>Actinomycetes</taxon>
        <taxon>Bifidobacteriales</taxon>
        <taxon>Bifidobacteriaceae</taxon>
        <taxon>Bifidobacterium</taxon>
    </lineage>
</organism>
<gene>
    <name evidence="3" type="ORF">BCAL_2152</name>
</gene>
<dbReference type="OrthoDB" id="9804867at2"/>
<sequence length="63" mass="6737">MSVPTTTMRIDPELKDEANKVLGELGLSLSGAVTIFLKAVVREQGLPIDMSIKPGKNDGSNRP</sequence>
<dbReference type="GO" id="GO:0006355">
    <property type="term" value="P:regulation of DNA-templated transcription"/>
    <property type="evidence" value="ECO:0007669"/>
    <property type="project" value="InterPro"/>
</dbReference>
<keyword evidence="2" id="KW-1277">Toxin-antitoxin system</keyword>
<comment type="similarity">
    <text evidence="1">Belongs to the RelB/DinJ antitoxin family.</text>
</comment>
<dbReference type="EMBL" id="JGYS01000024">
    <property type="protein sequence ID" value="KFI50873.1"/>
    <property type="molecule type" value="Genomic_DNA"/>
</dbReference>
<dbReference type="PANTHER" id="PTHR38781:SF1">
    <property type="entry name" value="ANTITOXIN DINJ-RELATED"/>
    <property type="match status" value="1"/>
</dbReference>
<evidence type="ECO:0000256" key="1">
    <source>
        <dbReference type="ARBA" id="ARBA00010562"/>
    </source>
</evidence>
<dbReference type="AlphaFoldDB" id="A0A086ZWH3"/>
<dbReference type="PANTHER" id="PTHR38781">
    <property type="entry name" value="ANTITOXIN DINJ-RELATED"/>
    <property type="match status" value="1"/>
</dbReference>
<dbReference type="RefSeq" id="WP_043166511.1">
    <property type="nucleotide sequence ID" value="NZ_JDUV01000013.1"/>
</dbReference>
<proteinExistence type="inferred from homology"/>
<dbReference type="STRING" id="1437609.BCAL_2152"/>
<dbReference type="InterPro" id="IPR013321">
    <property type="entry name" value="Arc_rbn_hlx_hlx"/>
</dbReference>
<dbReference type="Pfam" id="PF04221">
    <property type="entry name" value="RelB"/>
    <property type="match status" value="1"/>
</dbReference>
<name>A0A086ZWH3_9BIFI</name>
<evidence type="ECO:0000256" key="2">
    <source>
        <dbReference type="ARBA" id="ARBA00022649"/>
    </source>
</evidence>
<protein>
    <submittedName>
        <fullName evidence="3">DNA-damage-inducible protein J</fullName>
    </submittedName>
</protein>
<evidence type="ECO:0000313" key="4">
    <source>
        <dbReference type="Proteomes" id="UP000029072"/>
    </source>
</evidence>
<dbReference type="Proteomes" id="UP000029072">
    <property type="component" value="Unassembled WGS sequence"/>
</dbReference>
<dbReference type="Gene3D" id="1.10.1220.10">
    <property type="entry name" value="Met repressor-like"/>
    <property type="match status" value="1"/>
</dbReference>
<comment type="caution">
    <text evidence="3">The sequence shown here is derived from an EMBL/GenBank/DDBJ whole genome shotgun (WGS) entry which is preliminary data.</text>
</comment>
<evidence type="ECO:0000313" key="3">
    <source>
        <dbReference type="EMBL" id="KFI50873.1"/>
    </source>
</evidence>
<dbReference type="InterPro" id="IPR007337">
    <property type="entry name" value="RelB/DinJ"/>
</dbReference>
<dbReference type="NCBIfam" id="TIGR02384">
    <property type="entry name" value="RelB_DinJ"/>
    <property type="match status" value="1"/>
</dbReference>
<reference evidence="3 4" key="1">
    <citation type="submission" date="2014-03" db="EMBL/GenBank/DDBJ databases">
        <title>Genomics of Bifidobacteria.</title>
        <authorList>
            <person name="Ventura M."/>
            <person name="Milani C."/>
            <person name="Lugli G.A."/>
        </authorList>
    </citation>
    <scope>NUCLEOTIDE SEQUENCE [LARGE SCALE GENOMIC DNA]</scope>
    <source>
        <strain evidence="3 4">DSM 23973</strain>
    </source>
</reference>